<keyword evidence="4" id="KW-0472">Membrane</keyword>
<comment type="catalytic activity">
    <reaction evidence="5">
        <text>chloride(in) = chloride(out)</text>
        <dbReference type="Rhea" id="RHEA:29823"/>
        <dbReference type="ChEBI" id="CHEBI:17996"/>
    </reaction>
</comment>
<dbReference type="InterPro" id="IPR021134">
    <property type="entry name" value="Bestrophin-like"/>
</dbReference>
<evidence type="ECO:0000256" key="2">
    <source>
        <dbReference type="ARBA" id="ARBA00022692"/>
    </source>
</evidence>
<name>A0A444UR52_ACIRT</name>
<proteinExistence type="inferred from homology"/>
<dbReference type="Pfam" id="PF01062">
    <property type="entry name" value="Bestrophin"/>
    <property type="match status" value="1"/>
</dbReference>
<organism evidence="8 9">
    <name type="scientific">Acipenser ruthenus</name>
    <name type="common">Sterlet sturgeon</name>
    <dbReference type="NCBI Taxonomy" id="7906"/>
    <lineage>
        <taxon>Eukaryota</taxon>
        <taxon>Metazoa</taxon>
        <taxon>Chordata</taxon>
        <taxon>Craniata</taxon>
        <taxon>Vertebrata</taxon>
        <taxon>Euteleostomi</taxon>
        <taxon>Actinopterygii</taxon>
        <taxon>Chondrostei</taxon>
        <taxon>Acipenseriformes</taxon>
        <taxon>Acipenseridae</taxon>
        <taxon>Acipenser</taxon>
    </lineage>
</organism>
<dbReference type="Proteomes" id="UP000289886">
    <property type="component" value="Unassembled WGS sequence"/>
</dbReference>
<protein>
    <recommendedName>
        <fullName evidence="7">Bestrophin homolog</fullName>
    </recommendedName>
</protein>
<comment type="similarity">
    <text evidence="6 7">Belongs to the anion channel-forming bestrophin (TC 1.A.46) family. Calcium-sensitive chloride channel subfamily.</text>
</comment>
<evidence type="ECO:0000256" key="5">
    <source>
        <dbReference type="ARBA" id="ARBA00024167"/>
    </source>
</evidence>
<evidence type="ECO:0000256" key="7">
    <source>
        <dbReference type="RuleBase" id="RU363126"/>
    </source>
</evidence>
<evidence type="ECO:0000313" key="9">
    <source>
        <dbReference type="Proteomes" id="UP000289886"/>
    </source>
</evidence>
<dbReference type="PANTHER" id="PTHR10736:SF1">
    <property type="entry name" value="BESTROPHIN-2"/>
    <property type="match status" value="1"/>
</dbReference>
<dbReference type="AlphaFoldDB" id="A0A444UR52"/>
<keyword evidence="7" id="KW-0813">Transport</keyword>
<dbReference type="GO" id="GO:0005254">
    <property type="term" value="F:chloride channel activity"/>
    <property type="evidence" value="ECO:0007669"/>
    <property type="project" value="UniProtKB-KW"/>
</dbReference>
<keyword evidence="2" id="KW-0812">Transmembrane</keyword>
<keyword evidence="7" id="KW-0406">Ion transport</keyword>
<comment type="caution">
    <text evidence="8">The sequence shown here is derived from an EMBL/GenBank/DDBJ whole genome shotgun (WGS) entry which is preliminary data.</text>
</comment>
<dbReference type="GO" id="GO:0034707">
    <property type="term" value="C:chloride channel complex"/>
    <property type="evidence" value="ECO:0007669"/>
    <property type="project" value="UniProtKB-KW"/>
</dbReference>
<reference evidence="8 9" key="1">
    <citation type="submission" date="2019-01" db="EMBL/GenBank/DDBJ databases">
        <title>Draft Genome and Complete Hox-Cluster Characterization of the Sterlet Sturgeon (Acipenser ruthenus).</title>
        <authorList>
            <person name="Wei Q."/>
        </authorList>
    </citation>
    <scope>NUCLEOTIDE SEQUENCE [LARGE SCALE GENOMIC DNA]</scope>
    <source>
        <strain evidence="8">WHYD16114868_AA</strain>
        <tissue evidence="8">Blood</tissue>
    </source>
</reference>
<keyword evidence="7" id="KW-0407">Ion channel</keyword>
<dbReference type="GO" id="GO:0005886">
    <property type="term" value="C:plasma membrane"/>
    <property type="evidence" value="ECO:0007669"/>
    <property type="project" value="UniProtKB-SubCell"/>
</dbReference>
<accession>A0A444UR52</accession>
<dbReference type="InterPro" id="IPR000615">
    <property type="entry name" value="Bestrophin"/>
</dbReference>
<dbReference type="PANTHER" id="PTHR10736">
    <property type="entry name" value="BESTROPHIN"/>
    <property type="match status" value="1"/>
</dbReference>
<sequence length="99" mass="11577">MLYLHWAAQHRRLLLSTVIQVAEQLINPFGEDDDDFETNRLIDRNFQVSMMAVDEMYSDLPIIEKDRYWNDSNPRAPYTASTVFVLQKPSFQGSAFDMT</sequence>
<keyword evidence="7" id="KW-0869">Chloride channel</keyword>
<dbReference type="EMBL" id="SCEB01015785">
    <property type="protein sequence ID" value="RXM90654.1"/>
    <property type="molecule type" value="Genomic_DNA"/>
</dbReference>
<evidence type="ECO:0000313" key="8">
    <source>
        <dbReference type="EMBL" id="RXM90654.1"/>
    </source>
</evidence>
<keyword evidence="7" id="KW-1003">Cell membrane</keyword>
<comment type="function">
    <text evidence="7">Forms chloride channels.</text>
</comment>
<comment type="subcellular location">
    <subcellularLocation>
        <location evidence="7">Cell membrane</location>
        <topology evidence="7">Multi-pass membrane protein</topology>
    </subcellularLocation>
    <subcellularLocation>
        <location evidence="1">Membrane</location>
    </subcellularLocation>
</comment>
<evidence type="ECO:0000256" key="1">
    <source>
        <dbReference type="ARBA" id="ARBA00004370"/>
    </source>
</evidence>
<gene>
    <name evidence="8" type="ORF">EOD39_21982</name>
</gene>
<keyword evidence="3" id="KW-1133">Transmembrane helix</keyword>
<evidence type="ECO:0000256" key="6">
    <source>
        <dbReference type="ARBA" id="ARBA00034769"/>
    </source>
</evidence>
<keyword evidence="9" id="KW-1185">Reference proteome</keyword>
<evidence type="ECO:0000256" key="3">
    <source>
        <dbReference type="ARBA" id="ARBA00022989"/>
    </source>
</evidence>
<keyword evidence="7" id="KW-0868">Chloride</keyword>
<evidence type="ECO:0000256" key="4">
    <source>
        <dbReference type="ARBA" id="ARBA00023136"/>
    </source>
</evidence>